<protein>
    <submittedName>
        <fullName evidence="1">Uncharacterized protein</fullName>
    </submittedName>
</protein>
<keyword evidence="2" id="KW-1185">Reference proteome</keyword>
<evidence type="ECO:0000313" key="2">
    <source>
        <dbReference type="Proteomes" id="UP000009881"/>
    </source>
</evidence>
<sequence>MTGGLYCLDRRHIECQDRIKKCENGIYAGRRNVSSWC</sequence>
<reference evidence="1 2" key="1">
    <citation type="journal article" date="2013" name="Genome Announc.">
        <title>Draft Genome Sequence of an Alphaproteobacterium, Caenispirillum salinarum AK4(T), Isolated from a Solar Saltern.</title>
        <authorList>
            <person name="Khatri I."/>
            <person name="Singh A."/>
            <person name="Korpole S."/>
            <person name="Pinnaka A.K."/>
            <person name="Subramanian S."/>
        </authorList>
    </citation>
    <scope>NUCLEOTIDE SEQUENCE [LARGE SCALE GENOMIC DNA]</scope>
    <source>
        <strain evidence="1 2">AK4</strain>
    </source>
</reference>
<accession>K9HGD6</accession>
<dbReference type="Proteomes" id="UP000009881">
    <property type="component" value="Unassembled WGS sequence"/>
</dbReference>
<dbReference type="AlphaFoldDB" id="K9HGD6"/>
<organism evidence="1 2">
    <name type="scientific">Caenispirillum salinarum AK4</name>
    <dbReference type="NCBI Taxonomy" id="1238182"/>
    <lineage>
        <taxon>Bacteria</taxon>
        <taxon>Pseudomonadati</taxon>
        <taxon>Pseudomonadota</taxon>
        <taxon>Alphaproteobacteria</taxon>
        <taxon>Rhodospirillales</taxon>
        <taxon>Novispirillaceae</taxon>
        <taxon>Caenispirillum</taxon>
    </lineage>
</organism>
<dbReference type="EMBL" id="ANHY01000012">
    <property type="protein sequence ID" value="EKV29528.1"/>
    <property type="molecule type" value="Genomic_DNA"/>
</dbReference>
<name>K9HGD6_9PROT</name>
<evidence type="ECO:0000313" key="1">
    <source>
        <dbReference type="EMBL" id="EKV29528.1"/>
    </source>
</evidence>
<gene>
    <name evidence="1" type="ORF">C882_0350</name>
</gene>
<comment type="caution">
    <text evidence="1">The sequence shown here is derived from an EMBL/GenBank/DDBJ whole genome shotgun (WGS) entry which is preliminary data.</text>
</comment>
<dbReference type="STRING" id="1238182.C882_0350"/>
<proteinExistence type="predicted"/>